<reference evidence="12 13" key="1">
    <citation type="submission" date="2017-09" db="EMBL/GenBank/DDBJ databases">
        <title>Depth-based differentiation of microbial function through sediment-hosted aquifers and enrichment of novel symbionts in the deep terrestrial subsurface.</title>
        <authorList>
            <person name="Probst A.J."/>
            <person name="Ladd B."/>
            <person name="Jarett J.K."/>
            <person name="Geller-Mcgrath D.E."/>
            <person name="Sieber C.M."/>
            <person name="Emerson J.B."/>
            <person name="Anantharaman K."/>
            <person name="Thomas B.C."/>
            <person name="Malmstrom R."/>
            <person name="Stieglmeier M."/>
            <person name="Klingl A."/>
            <person name="Woyke T."/>
            <person name="Ryan C.M."/>
            <person name="Banfield J.F."/>
        </authorList>
    </citation>
    <scope>NUCLEOTIDE SEQUENCE [LARGE SCALE GENOMIC DNA]</scope>
    <source>
        <strain evidence="12">CG11_big_fil_rev_8_21_14_0_20_37_11</strain>
    </source>
</reference>
<dbReference type="InterPro" id="IPR001451">
    <property type="entry name" value="Hexapep"/>
</dbReference>
<dbReference type="AlphaFoldDB" id="A0A2H0NJQ4"/>
<evidence type="ECO:0000256" key="3">
    <source>
        <dbReference type="ARBA" id="ARBA00007707"/>
    </source>
</evidence>
<dbReference type="Proteomes" id="UP000230707">
    <property type="component" value="Unassembled WGS sequence"/>
</dbReference>
<protein>
    <recommendedName>
        <fullName evidence="11">Nucleotidyl transferase domain-containing protein</fullName>
    </recommendedName>
</protein>
<comment type="caution">
    <text evidence="12">The sequence shown here is derived from an EMBL/GenBank/DDBJ whole genome shotgun (WGS) entry which is preliminary data.</text>
</comment>
<evidence type="ECO:0000256" key="9">
    <source>
        <dbReference type="ARBA" id="ARBA00048247"/>
    </source>
</evidence>
<evidence type="ECO:0000313" key="13">
    <source>
        <dbReference type="Proteomes" id="UP000230707"/>
    </source>
</evidence>
<comment type="catalytic activity">
    <reaction evidence="9">
        <text>alpha-D-glucosamine 1-phosphate + acetyl-CoA = N-acetyl-alpha-D-glucosamine 1-phosphate + CoA + H(+)</text>
        <dbReference type="Rhea" id="RHEA:13725"/>
        <dbReference type="ChEBI" id="CHEBI:15378"/>
        <dbReference type="ChEBI" id="CHEBI:57287"/>
        <dbReference type="ChEBI" id="CHEBI:57288"/>
        <dbReference type="ChEBI" id="CHEBI:57776"/>
        <dbReference type="ChEBI" id="CHEBI:58516"/>
        <dbReference type="EC" id="2.3.1.157"/>
    </reaction>
</comment>
<dbReference type="SUPFAM" id="SSF53448">
    <property type="entry name" value="Nucleotide-diphospho-sugar transferases"/>
    <property type="match status" value="1"/>
</dbReference>
<accession>A0A2H0NJQ4</accession>
<dbReference type="InterPro" id="IPR005835">
    <property type="entry name" value="NTP_transferase_dom"/>
</dbReference>
<name>A0A2H0NJQ4_9BACT</name>
<proteinExistence type="inferred from homology"/>
<evidence type="ECO:0000256" key="6">
    <source>
        <dbReference type="ARBA" id="ARBA00022695"/>
    </source>
</evidence>
<dbReference type="EMBL" id="PCWS01000072">
    <property type="protein sequence ID" value="PIR08416.1"/>
    <property type="molecule type" value="Genomic_DNA"/>
</dbReference>
<dbReference type="Pfam" id="PF00483">
    <property type="entry name" value="NTP_transferase"/>
    <property type="match status" value="1"/>
</dbReference>
<dbReference type="PANTHER" id="PTHR43584">
    <property type="entry name" value="NUCLEOTIDYL TRANSFERASE"/>
    <property type="match status" value="1"/>
</dbReference>
<evidence type="ECO:0000256" key="4">
    <source>
        <dbReference type="ARBA" id="ARBA00007947"/>
    </source>
</evidence>
<evidence type="ECO:0000259" key="11">
    <source>
        <dbReference type="Pfam" id="PF00483"/>
    </source>
</evidence>
<gene>
    <name evidence="12" type="ORF">COV53_03110</name>
</gene>
<dbReference type="SUPFAM" id="SSF51161">
    <property type="entry name" value="Trimeric LpxA-like enzymes"/>
    <property type="match status" value="1"/>
</dbReference>
<evidence type="ECO:0000256" key="5">
    <source>
        <dbReference type="ARBA" id="ARBA00022679"/>
    </source>
</evidence>
<dbReference type="InterPro" id="IPR029044">
    <property type="entry name" value="Nucleotide-diphossugar_trans"/>
</dbReference>
<dbReference type="Pfam" id="PF00132">
    <property type="entry name" value="Hexapep"/>
    <property type="match status" value="1"/>
</dbReference>
<dbReference type="InterPro" id="IPR050065">
    <property type="entry name" value="GlmU-like"/>
</dbReference>
<evidence type="ECO:0000256" key="8">
    <source>
        <dbReference type="ARBA" id="ARBA00023315"/>
    </source>
</evidence>
<evidence type="ECO:0000256" key="2">
    <source>
        <dbReference type="ARBA" id="ARBA00005208"/>
    </source>
</evidence>
<keyword evidence="7" id="KW-0511">Multifunctional enzyme</keyword>
<dbReference type="Gene3D" id="2.160.10.10">
    <property type="entry name" value="Hexapeptide repeat proteins"/>
    <property type="match status" value="1"/>
</dbReference>
<evidence type="ECO:0000256" key="7">
    <source>
        <dbReference type="ARBA" id="ARBA00023268"/>
    </source>
</evidence>
<feature type="domain" description="Nucleotidyl transferase" evidence="11">
    <location>
        <begin position="5"/>
        <end position="218"/>
    </location>
</feature>
<comment type="catalytic activity">
    <reaction evidence="10">
        <text>N-acetyl-alpha-D-glucosamine 1-phosphate + UTP + H(+) = UDP-N-acetyl-alpha-D-glucosamine + diphosphate</text>
        <dbReference type="Rhea" id="RHEA:13509"/>
        <dbReference type="ChEBI" id="CHEBI:15378"/>
        <dbReference type="ChEBI" id="CHEBI:33019"/>
        <dbReference type="ChEBI" id="CHEBI:46398"/>
        <dbReference type="ChEBI" id="CHEBI:57705"/>
        <dbReference type="ChEBI" id="CHEBI:57776"/>
        <dbReference type="EC" id="2.7.7.23"/>
    </reaction>
</comment>
<evidence type="ECO:0000313" key="12">
    <source>
        <dbReference type="EMBL" id="PIR08416.1"/>
    </source>
</evidence>
<dbReference type="InterPro" id="IPR011004">
    <property type="entry name" value="Trimer_LpxA-like_sf"/>
</dbReference>
<keyword evidence="6" id="KW-0548">Nucleotidyltransferase</keyword>
<dbReference type="GO" id="GO:0019134">
    <property type="term" value="F:glucosamine-1-phosphate N-acetyltransferase activity"/>
    <property type="evidence" value="ECO:0007669"/>
    <property type="project" value="UniProtKB-EC"/>
</dbReference>
<dbReference type="GO" id="GO:0003977">
    <property type="term" value="F:UDP-N-acetylglucosamine diphosphorylase activity"/>
    <property type="evidence" value="ECO:0007669"/>
    <property type="project" value="UniProtKB-EC"/>
</dbReference>
<comment type="similarity">
    <text evidence="4">In the N-terminal section; belongs to the N-acetylglucosamine-1-phosphate uridyltransferase family.</text>
</comment>
<sequence length="424" mass="47608">MNDIKVLILAGGDSSRLWPFKDKLFLNFLGLSLIEHTLYQIKKTGLRNIIIVTNIWNHRKFSLLKQKNKELNIVLVKQNNDYGMAGAVVSAENYLKNNRILIVGPSDLYDDKLYNDFFAKLKTHPKGIIAGISHDEYFPGGYIVVNNHLVKGIIEKPKKDKRPGNIIKIIFDYFENTDLFLQSIKEETSPSDDVYEKAIVRMINKGFQLEFLQYNGFWRYLKYPWHILDLTQFFLNKIKSRKGRKVMISPSASLEGEVVIEDGVKILDNVKISGPVYIGKNTTVGNNSFVRQSIIGNGCMVGFSTEIARSYIGNKCWFHNNYIGDSVLADNTSMGAGAVAANYRFDGETIKSNVLNIVIDTEKKKLGAMIGSGARIGVNSSIMPGIKIGSKSIVGSGLVLSEDLQANHYIKLIESKIIKKNIKK</sequence>
<organism evidence="12 13">
    <name type="scientific">Candidatus Gottesmanbacteria bacterium CG11_big_fil_rev_8_21_14_0_20_37_11</name>
    <dbReference type="NCBI Taxonomy" id="1974575"/>
    <lineage>
        <taxon>Bacteria</taxon>
        <taxon>Candidatus Gottesmaniibacteriota</taxon>
    </lineage>
</organism>
<dbReference type="Pfam" id="PF14602">
    <property type="entry name" value="Hexapep_2"/>
    <property type="match status" value="1"/>
</dbReference>
<dbReference type="PANTHER" id="PTHR43584:SF8">
    <property type="entry name" value="N-ACETYLMURAMATE ALPHA-1-PHOSPHATE URIDYLYLTRANSFERASE"/>
    <property type="match status" value="1"/>
</dbReference>
<keyword evidence="5" id="KW-0808">Transferase</keyword>
<evidence type="ECO:0000256" key="10">
    <source>
        <dbReference type="ARBA" id="ARBA00048493"/>
    </source>
</evidence>
<dbReference type="Gene3D" id="3.90.550.10">
    <property type="entry name" value="Spore Coat Polysaccharide Biosynthesis Protein SpsA, Chain A"/>
    <property type="match status" value="1"/>
</dbReference>
<comment type="pathway">
    <text evidence="2">Nucleotide-sugar biosynthesis; UDP-N-acetyl-alpha-D-glucosamine biosynthesis; UDP-N-acetyl-alpha-D-glucosamine from N-acetyl-alpha-D-glucosamine 1-phosphate: step 1/1.</text>
</comment>
<comment type="pathway">
    <text evidence="1">Nucleotide-sugar biosynthesis; UDP-N-acetyl-alpha-D-glucosamine biosynthesis; N-acetyl-alpha-D-glucosamine 1-phosphate from alpha-D-glucosamine 6-phosphate (route II): step 2/2.</text>
</comment>
<keyword evidence="8" id="KW-0012">Acyltransferase</keyword>
<comment type="similarity">
    <text evidence="3">In the C-terminal section; belongs to the transferase hexapeptide repeat family.</text>
</comment>
<evidence type="ECO:0000256" key="1">
    <source>
        <dbReference type="ARBA" id="ARBA00005166"/>
    </source>
</evidence>